<proteinExistence type="predicted"/>
<sequence length="234" mass="26316">MSDAPYDPNISTSDSSPPAHKHTCESPPKSQHKKRSRVVFEMADIIEFEPTLFTTSVTSGGIPLGMSLKERSRVRRRLDSFEMERQQCRIGRQSYMEEGYINPLEREWILCQAGCAEHTIVQVEAQVNEIIEHRRESNEADFAYMVGLGGFSGDDIEVRVDSDVESEEDRGQESDPEDKAHANESNSNSIHCNAESNSDRKHSCVADRGKEPVYDPLDTKFQPQAHVCNDLVAA</sequence>
<evidence type="ECO:0000256" key="1">
    <source>
        <dbReference type="SAM" id="MobiDB-lite"/>
    </source>
</evidence>
<feature type="compositionally biased region" description="Polar residues" evidence="1">
    <location>
        <begin position="183"/>
        <end position="196"/>
    </location>
</feature>
<name>F0WU03_9STRA</name>
<organism evidence="2">
    <name type="scientific">Albugo laibachii Nc14</name>
    <dbReference type="NCBI Taxonomy" id="890382"/>
    <lineage>
        <taxon>Eukaryota</taxon>
        <taxon>Sar</taxon>
        <taxon>Stramenopiles</taxon>
        <taxon>Oomycota</taxon>
        <taxon>Peronosporomycetes</taxon>
        <taxon>Albuginales</taxon>
        <taxon>Albuginaceae</taxon>
        <taxon>Albugo</taxon>
    </lineage>
</organism>
<accession>F0WU03</accession>
<evidence type="ECO:0000313" key="2">
    <source>
        <dbReference type="EMBL" id="CCA24847.1"/>
    </source>
</evidence>
<dbReference type="AlphaFoldDB" id="F0WU03"/>
<feature type="region of interest" description="Disordered" evidence="1">
    <location>
        <begin position="161"/>
        <end position="220"/>
    </location>
</feature>
<reference evidence="2" key="2">
    <citation type="submission" date="2011-02" db="EMBL/GenBank/DDBJ databases">
        <authorList>
            <person name="MacLean D."/>
        </authorList>
    </citation>
    <scope>NUCLEOTIDE SEQUENCE</scope>
</reference>
<reference evidence="2" key="1">
    <citation type="journal article" date="2011" name="PLoS Biol.">
        <title>Gene gain and loss during evolution of obligate parasitism in the white rust pathogen of Arabidopsis thaliana.</title>
        <authorList>
            <person name="Kemen E."/>
            <person name="Gardiner A."/>
            <person name="Schultz-Larsen T."/>
            <person name="Kemen A.C."/>
            <person name="Balmuth A.L."/>
            <person name="Robert-Seilaniantz A."/>
            <person name="Bailey K."/>
            <person name="Holub E."/>
            <person name="Studholme D.J."/>
            <person name="Maclean D."/>
            <person name="Jones J.D."/>
        </authorList>
    </citation>
    <scope>NUCLEOTIDE SEQUENCE</scope>
</reference>
<feature type="compositionally biased region" description="Basic and acidic residues" evidence="1">
    <location>
        <begin position="197"/>
        <end position="213"/>
    </location>
</feature>
<feature type="region of interest" description="Disordered" evidence="1">
    <location>
        <begin position="1"/>
        <end position="35"/>
    </location>
</feature>
<dbReference type="EMBL" id="FR824307">
    <property type="protein sequence ID" value="CCA24847.1"/>
    <property type="molecule type" value="Genomic_DNA"/>
</dbReference>
<feature type="compositionally biased region" description="Basic and acidic residues" evidence="1">
    <location>
        <begin position="169"/>
        <end position="182"/>
    </location>
</feature>
<gene>
    <name evidence="2" type="primary">AlNc14C262G9826</name>
    <name evidence="2" type="ORF">ALNC14_109910</name>
</gene>
<dbReference type="HOGENOM" id="CLU_1186820_0_0_1"/>
<protein>
    <submittedName>
        <fullName evidence="2">Uncharacterized protein AlNc14C262G9826</fullName>
    </submittedName>
</protein>